<sequence>MSLNNTPNNLVALAGVGTGTGGGKRPAQLAPVCNIPLELLHETMSYLDRAEVNQLRSTCHHLDYKIWSDKLRKLTVGRTLYATVANLANFLGMLNTFAPRGVSGEVKELCLVADGVKSPEHGYGWAWENLLHMELVEVDAKGELLPAKMATKDDLQIIKDATMRHTNFANINNGFINSGGYRAMLTAILIACPNLDVLNIRKLKPDEHLPGWFETEKFEKLSFYKPGMNTKDIFYGDWQYDTVHGRVTHYTDDFGEAIVEPNAGPQASFIDDLNAAVTASGRAITTNFIRG</sequence>
<dbReference type="VEuPathDB" id="FungiDB:JI435_133020"/>
<evidence type="ECO:0000313" key="1">
    <source>
        <dbReference type="EMBL" id="QRD05870.1"/>
    </source>
</evidence>
<reference evidence="2" key="1">
    <citation type="journal article" date="2021" name="BMC Genomics">
        <title>Chromosome-level genome assembly and manually-curated proteome of model necrotroph Parastagonospora nodorum Sn15 reveals a genome-wide trove of candidate effector homologs, and redundancy of virulence-related functions within an accessory chromosome.</title>
        <authorList>
            <person name="Bertazzoni S."/>
            <person name="Jones D.A.B."/>
            <person name="Phan H.T."/>
            <person name="Tan K.-C."/>
            <person name="Hane J.K."/>
        </authorList>
    </citation>
    <scope>NUCLEOTIDE SEQUENCE [LARGE SCALE GENOMIC DNA]</scope>
    <source>
        <strain evidence="2">SN15 / ATCC MYA-4574 / FGSC 10173)</strain>
    </source>
</reference>
<keyword evidence="2" id="KW-1185">Reference proteome</keyword>
<dbReference type="AlphaFoldDB" id="A0A7U2I9Z2"/>
<evidence type="ECO:0008006" key="3">
    <source>
        <dbReference type="Google" id="ProtNLM"/>
    </source>
</evidence>
<protein>
    <recommendedName>
        <fullName evidence="3">F-box domain-containing protein</fullName>
    </recommendedName>
</protein>
<evidence type="ECO:0000313" key="2">
    <source>
        <dbReference type="Proteomes" id="UP000663193"/>
    </source>
</evidence>
<dbReference type="Proteomes" id="UP000663193">
    <property type="component" value="Chromosome 19"/>
</dbReference>
<name>A0A7U2I9Z2_PHANO</name>
<dbReference type="OrthoDB" id="190265at2759"/>
<gene>
    <name evidence="1" type="ORF">JI435_133020</name>
</gene>
<proteinExistence type="predicted"/>
<accession>A0A7U2I9Z2</accession>
<dbReference type="RefSeq" id="XP_001803511.1">
    <property type="nucleotide sequence ID" value="XM_001803459.1"/>
</dbReference>
<dbReference type="SUPFAM" id="SSF81383">
    <property type="entry name" value="F-box domain"/>
    <property type="match status" value="1"/>
</dbReference>
<dbReference type="InterPro" id="IPR036047">
    <property type="entry name" value="F-box-like_dom_sf"/>
</dbReference>
<dbReference type="EMBL" id="CP069041">
    <property type="protein sequence ID" value="QRD05870.1"/>
    <property type="molecule type" value="Genomic_DNA"/>
</dbReference>
<organism evidence="1 2">
    <name type="scientific">Phaeosphaeria nodorum (strain SN15 / ATCC MYA-4574 / FGSC 10173)</name>
    <name type="common">Glume blotch fungus</name>
    <name type="synonym">Parastagonospora nodorum</name>
    <dbReference type="NCBI Taxonomy" id="321614"/>
    <lineage>
        <taxon>Eukaryota</taxon>
        <taxon>Fungi</taxon>
        <taxon>Dikarya</taxon>
        <taxon>Ascomycota</taxon>
        <taxon>Pezizomycotina</taxon>
        <taxon>Dothideomycetes</taxon>
        <taxon>Pleosporomycetidae</taxon>
        <taxon>Pleosporales</taxon>
        <taxon>Pleosporineae</taxon>
        <taxon>Phaeosphaeriaceae</taxon>
        <taxon>Parastagonospora</taxon>
    </lineage>
</organism>
<dbReference type="OMA" id="HERWCAS"/>
<dbReference type="KEGG" id="pno:SNOG_13302"/>